<dbReference type="Proteomes" id="UP000186878">
    <property type="component" value="Unassembled WGS sequence"/>
</dbReference>
<organism evidence="1 2">
    <name type="scientific">Salinicola socius</name>
    <dbReference type="NCBI Taxonomy" id="404433"/>
    <lineage>
        <taxon>Bacteria</taxon>
        <taxon>Pseudomonadati</taxon>
        <taxon>Pseudomonadota</taxon>
        <taxon>Gammaproteobacteria</taxon>
        <taxon>Oceanospirillales</taxon>
        <taxon>Halomonadaceae</taxon>
        <taxon>Salinicola</taxon>
    </lineage>
</organism>
<dbReference type="EMBL" id="MSDO01000074">
    <property type="protein sequence ID" value="OLO02612.1"/>
    <property type="molecule type" value="Genomic_DNA"/>
</dbReference>
<dbReference type="CDD" id="cd20724">
    <property type="entry name" value="CdiA-CT_Kp342-like"/>
    <property type="match status" value="1"/>
</dbReference>
<accession>A0A1Q8SMJ0</accession>
<name>A0A1Q8SMJ0_9GAMM</name>
<dbReference type="AlphaFoldDB" id="A0A1Q8SMJ0"/>
<dbReference type="RefSeq" id="WP_208605446.1">
    <property type="nucleotide sequence ID" value="NZ_MSDO01000074.1"/>
</dbReference>
<protein>
    <recommendedName>
        <fullName evidence="3">Pre-toxin TG domain-containing protein</fullName>
    </recommendedName>
</protein>
<feature type="non-terminal residue" evidence="1">
    <location>
        <position position="1"/>
    </location>
</feature>
<evidence type="ECO:0008006" key="3">
    <source>
        <dbReference type="Google" id="ProtNLM"/>
    </source>
</evidence>
<evidence type="ECO:0000313" key="1">
    <source>
        <dbReference type="EMBL" id="OLO02612.1"/>
    </source>
</evidence>
<keyword evidence="2" id="KW-1185">Reference proteome</keyword>
<reference evidence="1 2" key="1">
    <citation type="submission" date="2016-12" db="EMBL/GenBank/DDBJ databases">
        <title>Draft genome sequences of strains Salinicola socius SMB35, Salinicola sp. MH3R3-1 and Chromohalobacter sp. SMB17 from the Verkhnekamsk potash mining region of Russia.</title>
        <authorList>
            <person name="Mavrodi D.V."/>
            <person name="Olsson B.E."/>
            <person name="Korsakova E.S."/>
            <person name="Pyankova A."/>
            <person name="Mavrodi O.V."/>
            <person name="Plotnikova E.G."/>
        </authorList>
    </citation>
    <scope>NUCLEOTIDE SEQUENCE [LARGE SCALE GENOMIC DNA]</scope>
    <source>
        <strain evidence="1 2">SMB35</strain>
    </source>
</reference>
<evidence type="ECO:0000313" key="2">
    <source>
        <dbReference type="Proteomes" id="UP000186878"/>
    </source>
</evidence>
<proteinExistence type="predicted"/>
<gene>
    <name evidence="1" type="ORF">BTW07_18810</name>
</gene>
<sequence>GTATAYNYLSHWQEAKKDEELAACKDDLLCKVGTRANWAMVDAQQEAGLLIGSAGGIALSAKEAAEGVYALVTDFPEVMDGLKQLATSPEFRQQFGENYLNDLQVRADRLAEAYETAGWDGSITAGVEGGRFAAELVGVLTAVKGGAQLIAKLPSSAGKLIKAAKPSPNVVAGGKVGSGANVPKEMEVALGKFDYLFGRVASSAHNAARSNQLALEMKRLGVPDTVAGRKMLTEHLQAAVNTEGNIARTFSNQYGNFEVRESLFMGSSGQAAKFESTFQILEDGTRRRSTVIPFH</sequence>
<comment type="caution">
    <text evidence="1">The sequence shown here is derived from an EMBL/GenBank/DDBJ whole genome shotgun (WGS) entry which is preliminary data.</text>
</comment>